<gene>
    <name evidence="1" type="ORF">LTR37_006962</name>
</gene>
<keyword evidence="2" id="KW-1185">Reference proteome</keyword>
<reference evidence="1" key="1">
    <citation type="submission" date="2023-07" db="EMBL/GenBank/DDBJ databases">
        <title>Black Yeasts Isolated from many extreme environments.</title>
        <authorList>
            <person name="Coleine C."/>
            <person name="Stajich J.E."/>
            <person name="Selbmann L."/>
        </authorList>
    </citation>
    <scope>NUCLEOTIDE SEQUENCE</scope>
    <source>
        <strain evidence="1">CCFEE 5714</strain>
    </source>
</reference>
<name>A0ACC3NFI5_9PEZI</name>
<accession>A0ACC3NFI5</accession>
<proteinExistence type="predicted"/>
<dbReference type="EMBL" id="JAUTXU010000047">
    <property type="protein sequence ID" value="KAK3715737.1"/>
    <property type="molecule type" value="Genomic_DNA"/>
</dbReference>
<comment type="caution">
    <text evidence="1">The sequence shown here is derived from an EMBL/GenBank/DDBJ whole genome shotgun (WGS) entry which is preliminary data.</text>
</comment>
<protein>
    <submittedName>
        <fullName evidence="1">Uncharacterized protein</fullName>
    </submittedName>
</protein>
<organism evidence="1 2">
    <name type="scientific">Vermiconidia calcicola</name>
    <dbReference type="NCBI Taxonomy" id="1690605"/>
    <lineage>
        <taxon>Eukaryota</taxon>
        <taxon>Fungi</taxon>
        <taxon>Dikarya</taxon>
        <taxon>Ascomycota</taxon>
        <taxon>Pezizomycotina</taxon>
        <taxon>Dothideomycetes</taxon>
        <taxon>Dothideomycetidae</taxon>
        <taxon>Mycosphaerellales</taxon>
        <taxon>Extremaceae</taxon>
        <taxon>Vermiconidia</taxon>
    </lineage>
</organism>
<evidence type="ECO:0000313" key="1">
    <source>
        <dbReference type="EMBL" id="KAK3715737.1"/>
    </source>
</evidence>
<sequence length="326" mass="37633">MTVQRSVVQFDQAVQRRIKSLQRTSYTILTMQTRNQVLDSLVPLTTLPPGVDDECAICYEELINPVQLECKHIYCLDCITKWLTRRNKNTCPQCRHVLFELDEADRGPVGDNRLRVVAQAMELSRLMTDDGFDLYNDEFTFPNSAVHRAAAVANGYLAGRNATPQVDDMVIEFRRLGPHIISMGNLLRGYAQATGRPYSGYQRRDWRLIVDRLMTLLDLFDGQVRHQANLGRVVNEYRIRLRESLSQDLIDVYSGRFFEEDVHTNSPSGDLDVLLRYVFVLCVKIYKDRDKRREELRRAQELALQSENTTVGRALRWTGQRLFGGI</sequence>
<evidence type="ECO:0000313" key="2">
    <source>
        <dbReference type="Proteomes" id="UP001281147"/>
    </source>
</evidence>
<dbReference type="Proteomes" id="UP001281147">
    <property type="component" value="Unassembled WGS sequence"/>
</dbReference>